<keyword evidence="2" id="KW-1185">Reference proteome</keyword>
<protein>
    <submittedName>
        <fullName evidence="1">Uncharacterized protein</fullName>
    </submittedName>
</protein>
<organism evidence="1 2">
    <name type="scientific">Diploptera punctata</name>
    <name type="common">Pacific beetle cockroach</name>
    <dbReference type="NCBI Taxonomy" id="6984"/>
    <lineage>
        <taxon>Eukaryota</taxon>
        <taxon>Metazoa</taxon>
        <taxon>Ecdysozoa</taxon>
        <taxon>Arthropoda</taxon>
        <taxon>Hexapoda</taxon>
        <taxon>Insecta</taxon>
        <taxon>Pterygota</taxon>
        <taxon>Neoptera</taxon>
        <taxon>Polyneoptera</taxon>
        <taxon>Dictyoptera</taxon>
        <taxon>Blattodea</taxon>
        <taxon>Blaberoidea</taxon>
        <taxon>Blaberidae</taxon>
        <taxon>Diplopterinae</taxon>
        <taxon>Diploptera</taxon>
    </lineage>
</organism>
<dbReference type="AlphaFoldDB" id="A0AAD8AM52"/>
<feature type="non-terminal residue" evidence="1">
    <location>
        <position position="1"/>
    </location>
</feature>
<name>A0AAD8AM52_DIPPU</name>
<feature type="non-terminal residue" evidence="1">
    <location>
        <position position="74"/>
    </location>
</feature>
<dbReference type="EMBL" id="JASPKZ010000010">
    <property type="protein sequence ID" value="KAJ9601581.1"/>
    <property type="molecule type" value="Genomic_DNA"/>
</dbReference>
<sequence>RLLFYSHSNQITKMCKFLIKYKFFDILFKLKDLHSGRISMDGWDILSVIFWFAILQNADKLLKIEKKSKDLTGA</sequence>
<gene>
    <name evidence="1" type="ORF">L9F63_000261</name>
</gene>
<reference evidence="1" key="2">
    <citation type="submission" date="2023-05" db="EMBL/GenBank/DDBJ databases">
        <authorList>
            <person name="Fouks B."/>
        </authorList>
    </citation>
    <scope>NUCLEOTIDE SEQUENCE</scope>
    <source>
        <strain evidence="1">Stay&amp;Tobe</strain>
        <tissue evidence="1">Testes</tissue>
    </source>
</reference>
<accession>A0AAD8AM52</accession>
<comment type="caution">
    <text evidence="1">The sequence shown here is derived from an EMBL/GenBank/DDBJ whole genome shotgun (WGS) entry which is preliminary data.</text>
</comment>
<evidence type="ECO:0000313" key="1">
    <source>
        <dbReference type="EMBL" id="KAJ9601581.1"/>
    </source>
</evidence>
<dbReference type="Proteomes" id="UP001233999">
    <property type="component" value="Unassembled WGS sequence"/>
</dbReference>
<reference evidence="1" key="1">
    <citation type="journal article" date="2023" name="IScience">
        <title>Live-bearing cockroach genome reveals convergent evolutionary mechanisms linked to viviparity in insects and beyond.</title>
        <authorList>
            <person name="Fouks B."/>
            <person name="Harrison M.C."/>
            <person name="Mikhailova A.A."/>
            <person name="Marchal E."/>
            <person name="English S."/>
            <person name="Carruthers M."/>
            <person name="Jennings E.C."/>
            <person name="Chiamaka E.L."/>
            <person name="Frigard R.A."/>
            <person name="Pippel M."/>
            <person name="Attardo G.M."/>
            <person name="Benoit J.B."/>
            <person name="Bornberg-Bauer E."/>
            <person name="Tobe S.S."/>
        </authorList>
    </citation>
    <scope>NUCLEOTIDE SEQUENCE</scope>
    <source>
        <strain evidence="1">Stay&amp;Tobe</strain>
    </source>
</reference>
<evidence type="ECO:0000313" key="2">
    <source>
        <dbReference type="Proteomes" id="UP001233999"/>
    </source>
</evidence>
<proteinExistence type="predicted"/>